<name>A0A9P5UFJ1_9AGAR</name>
<feature type="region of interest" description="Disordered" evidence="1">
    <location>
        <begin position="168"/>
        <end position="202"/>
    </location>
</feature>
<reference evidence="2" key="1">
    <citation type="submission" date="2020-11" db="EMBL/GenBank/DDBJ databases">
        <authorList>
            <consortium name="DOE Joint Genome Institute"/>
            <person name="Ahrendt S."/>
            <person name="Riley R."/>
            <person name="Andreopoulos W."/>
            <person name="Labutti K."/>
            <person name="Pangilinan J."/>
            <person name="Ruiz-Duenas F.J."/>
            <person name="Barrasa J.M."/>
            <person name="Sanchez-Garcia M."/>
            <person name="Camarero S."/>
            <person name="Miyauchi S."/>
            <person name="Serrano A."/>
            <person name="Linde D."/>
            <person name="Babiker R."/>
            <person name="Drula E."/>
            <person name="Ayuso-Fernandez I."/>
            <person name="Pacheco R."/>
            <person name="Padilla G."/>
            <person name="Ferreira P."/>
            <person name="Barriuso J."/>
            <person name="Kellner H."/>
            <person name="Castanera R."/>
            <person name="Alfaro M."/>
            <person name="Ramirez L."/>
            <person name="Pisabarro A.G."/>
            <person name="Kuo A."/>
            <person name="Tritt A."/>
            <person name="Lipzen A."/>
            <person name="He G."/>
            <person name="Yan M."/>
            <person name="Ng V."/>
            <person name="Cullen D."/>
            <person name="Martin F."/>
            <person name="Rosso M.-N."/>
            <person name="Henrissat B."/>
            <person name="Hibbett D."/>
            <person name="Martinez A.T."/>
            <person name="Grigoriev I.V."/>
        </authorList>
    </citation>
    <scope>NUCLEOTIDE SEQUENCE</scope>
    <source>
        <strain evidence="2">AH 40177</strain>
    </source>
</reference>
<feature type="compositionally biased region" description="Basic and acidic residues" evidence="1">
    <location>
        <begin position="168"/>
        <end position="181"/>
    </location>
</feature>
<keyword evidence="3" id="KW-1185">Reference proteome</keyword>
<gene>
    <name evidence="2" type="ORF">BDP27DRAFT_1357433</name>
</gene>
<comment type="caution">
    <text evidence="2">The sequence shown here is derived from an EMBL/GenBank/DDBJ whole genome shotgun (WGS) entry which is preliminary data.</text>
</comment>
<proteinExistence type="predicted"/>
<dbReference type="Proteomes" id="UP000772434">
    <property type="component" value="Unassembled WGS sequence"/>
</dbReference>
<dbReference type="EMBL" id="JADNRY010000004">
    <property type="protein sequence ID" value="KAF9077327.1"/>
    <property type="molecule type" value="Genomic_DNA"/>
</dbReference>
<dbReference type="AlphaFoldDB" id="A0A9P5UFJ1"/>
<protein>
    <submittedName>
        <fullName evidence="2">Uncharacterized protein</fullName>
    </submittedName>
</protein>
<evidence type="ECO:0000256" key="1">
    <source>
        <dbReference type="SAM" id="MobiDB-lite"/>
    </source>
</evidence>
<accession>A0A9P5UFJ1</accession>
<sequence length="216" mass="24785">MSNYAPSKLKSSVQNKEQYIQDKIKVWDEFVFFGITTTEYKLKISPRVFQFRQLFIYEFETPSVNSSPPSAEPEIGIIHKVKVISHNALRIQNNVIAGSDMVTEAKRSLGRKMDWQIMDKCRRDIAAASLGFNKCQPVCSAPPRTALFERVREGRAWQRGKEDLIAPHEPSAEHEHQDLEKGAQTATRSEVGRRGQRKVKSEGEVRGRLHRLLFFN</sequence>
<evidence type="ECO:0000313" key="3">
    <source>
        <dbReference type="Proteomes" id="UP000772434"/>
    </source>
</evidence>
<organism evidence="2 3">
    <name type="scientific">Rhodocollybia butyracea</name>
    <dbReference type="NCBI Taxonomy" id="206335"/>
    <lineage>
        <taxon>Eukaryota</taxon>
        <taxon>Fungi</taxon>
        <taxon>Dikarya</taxon>
        <taxon>Basidiomycota</taxon>
        <taxon>Agaricomycotina</taxon>
        <taxon>Agaricomycetes</taxon>
        <taxon>Agaricomycetidae</taxon>
        <taxon>Agaricales</taxon>
        <taxon>Marasmiineae</taxon>
        <taxon>Omphalotaceae</taxon>
        <taxon>Rhodocollybia</taxon>
    </lineage>
</organism>
<evidence type="ECO:0000313" key="2">
    <source>
        <dbReference type="EMBL" id="KAF9077327.1"/>
    </source>
</evidence>